<dbReference type="PANTHER" id="PTHR30383">
    <property type="entry name" value="THIOESTERASE 1/PROTEASE 1/LYSOPHOSPHOLIPASE L1"/>
    <property type="match status" value="1"/>
</dbReference>
<reference evidence="5" key="1">
    <citation type="journal article" date="2019" name="Int. J. Syst. Evol. Microbiol.">
        <title>The Global Catalogue of Microorganisms (GCM) 10K type strain sequencing project: providing services to taxonomists for standard genome sequencing and annotation.</title>
        <authorList>
            <consortium name="The Broad Institute Genomics Platform"/>
            <consortium name="The Broad Institute Genome Sequencing Center for Infectious Disease"/>
            <person name="Wu L."/>
            <person name="Ma J."/>
        </authorList>
    </citation>
    <scope>NUCLEOTIDE SEQUENCE [LARGE SCALE GENOMIC DNA]</scope>
    <source>
        <strain evidence="5">JCM 4788</strain>
    </source>
</reference>
<dbReference type="Gene3D" id="2.130.10.130">
    <property type="entry name" value="Integrin alpha, N-terminal"/>
    <property type="match status" value="1"/>
</dbReference>
<dbReference type="InterPro" id="IPR051532">
    <property type="entry name" value="Ester_Hydrolysis_Enzymes"/>
</dbReference>
<dbReference type="Pfam" id="PF13472">
    <property type="entry name" value="Lipase_GDSL_2"/>
    <property type="match status" value="1"/>
</dbReference>
<evidence type="ECO:0000256" key="1">
    <source>
        <dbReference type="ARBA" id="ARBA00022729"/>
    </source>
</evidence>
<dbReference type="InterPro" id="IPR013830">
    <property type="entry name" value="SGNH_hydro"/>
</dbReference>
<dbReference type="SUPFAM" id="SSF69318">
    <property type="entry name" value="Integrin alpha N-terminal domain"/>
    <property type="match status" value="1"/>
</dbReference>
<dbReference type="Pfam" id="PF13517">
    <property type="entry name" value="FG-GAP_3"/>
    <property type="match status" value="2"/>
</dbReference>
<dbReference type="SUPFAM" id="SSF52266">
    <property type="entry name" value="SGNH hydrolase"/>
    <property type="match status" value="1"/>
</dbReference>
<evidence type="ECO:0000259" key="3">
    <source>
        <dbReference type="Pfam" id="PF13472"/>
    </source>
</evidence>
<dbReference type="InterPro" id="IPR028994">
    <property type="entry name" value="Integrin_alpha_N"/>
</dbReference>
<evidence type="ECO:0000313" key="5">
    <source>
        <dbReference type="Proteomes" id="UP001500879"/>
    </source>
</evidence>
<accession>A0ABP3ILI0</accession>
<name>A0ABP3ILI0_9ACTN</name>
<dbReference type="InterPro" id="IPR036514">
    <property type="entry name" value="SGNH_hydro_sf"/>
</dbReference>
<dbReference type="EMBL" id="BAAABX010000035">
    <property type="protein sequence ID" value="GAA0409403.1"/>
    <property type="molecule type" value="Genomic_DNA"/>
</dbReference>
<keyword evidence="1 2" id="KW-0732">Signal</keyword>
<dbReference type="PANTHER" id="PTHR30383:SF5">
    <property type="entry name" value="SGNH HYDROLASE-TYPE ESTERASE DOMAIN-CONTAINING PROTEIN"/>
    <property type="match status" value="1"/>
</dbReference>
<dbReference type="CDD" id="cd01833">
    <property type="entry name" value="XynB_like"/>
    <property type="match status" value="1"/>
</dbReference>
<keyword evidence="5" id="KW-1185">Reference proteome</keyword>
<dbReference type="InterPro" id="IPR013517">
    <property type="entry name" value="FG-GAP"/>
</dbReference>
<organism evidence="4 5">
    <name type="scientific">Streptomyces luteireticuli</name>
    <dbReference type="NCBI Taxonomy" id="173858"/>
    <lineage>
        <taxon>Bacteria</taxon>
        <taxon>Bacillati</taxon>
        <taxon>Actinomycetota</taxon>
        <taxon>Actinomycetes</taxon>
        <taxon>Kitasatosporales</taxon>
        <taxon>Streptomycetaceae</taxon>
        <taxon>Streptomyces</taxon>
    </lineage>
</organism>
<dbReference type="Gene3D" id="3.40.50.1110">
    <property type="entry name" value="SGNH hydrolase"/>
    <property type="match status" value="1"/>
</dbReference>
<protein>
    <submittedName>
        <fullName evidence="4">FG-GAP-like repeat-containing protein</fullName>
    </submittedName>
</protein>
<sequence>MFIPTFRRGSAFRWAAPVLAATLITGLLATVPEAVSAATAVESTTVGDQNWRVPRLAVMPLGDSITQGAGSSTGSSYRDELYNQLVPHAESLQFVGTGRLPGAVGLDHEGHPGWRIDELSDNVERWLAAADPNVVLLNIGTNDMDQNYDVDSAPMRLGALIDQITTAAPGITVLVSSLVPSKDPQVEQRVNKFNLAVPQLVAERQRRGLSVEFVDMSEVTTEDLADRLHPNDRGYLKMASGFYRGIAKVAGEGRIRKRIEVRSTPPYQTVIGDYRVDINGDGKADYLAVDRKGAVHAWLNNGGDGRGGWSNYGWIATGTGAPGNRARFADIDGSGKADYLIVDDNGGIQAWLNNGGDGHGGWSGRNEITTDVKAPADRVHFADINGDGKADYLVVNEKGAVHAWLNNGSDHWTNYGQIATGTGAAGSRVRFADFDGDGKADYLVVDDNGAVHVWLNRGGDGHGGWTARGTVATGTGAPSNCVRFADINGDGKADYLVVDDNGRIHAWLNRGGDGDGGWIDNGQIANGLAGPGDRIRI</sequence>
<feature type="chain" id="PRO_5046690248" evidence="2">
    <location>
        <begin position="30"/>
        <end position="537"/>
    </location>
</feature>
<gene>
    <name evidence="4" type="ORF">GCM10010357_33110</name>
</gene>
<evidence type="ECO:0000256" key="2">
    <source>
        <dbReference type="SAM" id="SignalP"/>
    </source>
</evidence>
<proteinExistence type="predicted"/>
<feature type="domain" description="SGNH hydrolase-type esterase" evidence="3">
    <location>
        <begin position="61"/>
        <end position="235"/>
    </location>
</feature>
<dbReference type="Proteomes" id="UP001500879">
    <property type="component" value="Unassembled WGS sequence"/>
</dbReference>
<evidence type="ECO:0000313" key="4">
    <source>
        <dbReference type="EMBL" id="GAA0409403.1"/>
    </source>
</evidence>
<feature type="signal peptide" evidence="2">
    <location>
        <begin position="1"/>
        <end position="29"/>
    </location>
</feature>
<comment type="caution">
    <text evidence="4">The sequence shown here is derived from an EMBL/GenBank/DDBJ whole genome shotgun (WGS) entry which is preliminary data.</text>
</comment>